<dbReference type="GO" id="GO:0000049">
    <property type="term" value="F:tRNA binding"/>
    <property type="evidence" value="ECO:0007669"/>
    <property type="project" value="UniProtKB-UniRule"/>
</dbReference>
<dbReference type="PANTHER" id="PTHR33992">
    <property type="entry name" value="RIBONUCLEASE P PROTEIN COMPONENT"/>
    <property type="match status" value="1"/>
</dbReference>
<dbReference type="GO" id="GO:0004526">
    <property type="term" value="F:ribonuclease P activity"/>
    <property type="evidence" value="ECO:0007669"/>
    <property type="project" value="UniProtKB-UniRule"/>
</dbReference>
<keyword evidence="5 7" id="KW-0378">Hydrolase</keyword>
<dbReference type="PROSITE" id="PS00648">
    <property type="entry name" value="RIBONUCLEASE_P"/>
    <property type="match status" value="1"/>
</dbReference>
<keyword evidence="10" id="KW-1185">Reference proteome</keyword>
<evidence type="ECO:0000256" key="1">
    <source>
        <dbReference type="ARBA" id="ARBA00002663"/>
    </source>
</evidence>
<evidence type="ECO:0000256" key="3">
    <source>
        <dbReference type="ARBA" id="ARBA00022722"/>
    </source>
</evidence>
<comment type="function">
    <text evidence="1 7">RNaseP catalyzes the removal of the 5'-leader sequence from pre-tRNA to produce the mature 5'-terminus. It can also cleave other RNA substrates such as 4.5S RNA. The protein component plays an auxiliary but essential role in vivo by binding to the 5'-leader sequence and broadening the substrate specificity of the ribozyme.</text>
</comment>
<dbReference type="EC" id="3.1.26.5" evidence="7 8"/>
<evidence type="ECO:0000256" key="2">
    <source>
        <dbReference type="ARBA" id="ARBA00022694"/>
    </source>
</evidence>
<dbReference type="AlphaFoldDB" id="A0A7R6PR35"/>
<dbReference type="KEGG" id="ajp:AMJAP_3373"/>
<dbReference type="RefSeq" id="WP_019621240.1">
    <property type="nucleotide sequence ID" value="NZ_AP014545.1"/>
</dbReference>
<reference evidence="9 10" key="1">
    <citation type="journal article" date="2008" name="Int. J. Syst. Evol. Microbiol.">
        <title>Amphritea japonica sp. nov. and Amphritea balenae sp. nov., isolated from the sediment adjacent to sperm whale carcasses off Kagoshima, Japan.</title>
        <authorList>
            <person name="Miyazaki M."/>
            <person name="Nogi Y."/>
            <person name="Fujiwara Y."/>
            <person name="Kawato M."/>
            <person name="Nagahama T."/>
            <person name="Kubokawa K."/>
            <person name="Horikoshi K."/>
        </authorList>
    </citation>
    <scope>NUCLEOTIDE SEQUENCE [LARGE SCALE GENOMIC DNA]</scope>
    <source>
        <strain evidence="9 10">ATCC BAA-1530</strain>
    </source>
</reference>
<evidence type="ECO:0000256" key="8">
    <source>
        <dbReference type="NCBIfam" id="TIGR00188"/>
    </source>
</evidence>
<proteinExistence type="inferred from homology"/>
<keyword evidence="2 7" id="KW-0819">tRNA processing</keyword>
<dbReference type="EMBL" id="AP014545">
    <property type="protein sequence ID" value="BBB27958.1"/>
    <property type="molecule type" value="Genomic_DNA"/>
</dbReference>
<dbReference type="GO" id="GO:0030677">
    <property type="term" value="C:ribonuclease P complex"/>
    <property type="evidence" value="ECO:0007669"/>
    <property type="project" value="TreeGrafter"/>
</dbReference>
<dbReference type="SUPFAM" id="SSF54211">
    <property type="entry name" value="Ribosomal protein S5 domain 2-like"/>
    <property type="match status" value="1"/>
</dbReference>
<dbReference type="Proteomes" id="UP000595663">
    <property type="component" value="Chromosome"/>
</dbReference>
<evidence type="ECO:0000256" key="5">
    <source>
        <dbReference type="ARBA" id="ARBA00022801"/>
    </source>
</evidence>
<organism evidence="9 10">
    <name type="scientific">Amphritea japonica ATCC BAA-1530</name>
    <dbReference type="NCBI Taxonomy" id="1278309"/>
    <lineage>
        <taxon>Bacteria</taxon>
        <taxon>Pseudomonadati</taxon>
        <taxon>Pseudomonadota</taxon>
        <taxon>Gammaproteobacteria</taxon>
        <taxon>Oceanospirillales</taxon>
        <taxon>Oceanospirillaceae</taxon>
        <taxon>Amphritea</taxon>
    </lineage>
</organism>
<keyword evidence="3 7" id="KW-0540">Nuclease</keyword>
<dbReference type="PANTHER" id="PTHR33992:SF1">
    <property type="entry name" value="RIBONUCLEASE P PROTEIN COMPONENT"/>
    <property type="match status" value="1"/>
</dbReference>
<name>A0A7R6PR35_9GAMM</name>
<dbReference type="HAMAP" id="MF_00227">
    <property type="entry name" value="RNase_P"/>
    <property type="match status" value="1"/>
</dbReference>
<comment type="similarity">
    <text evidence="7">Belongs to the RnpA family.</text>
</comment>
<dbReference type="GO" id="GO:0001682">
    <property type="term" value="P:tRNA 5'-leader removal"/>
    <property type="evidence" value="ECO:0007669"/>
    <property type="project" value="UniProtKB-UniRule"/>
</dbReference>
<dbReference type="InterPro" id="IPR000100">
    <property type="entry name" value="RNase_P"/>
</dbReference>
<accession>A0A7R6PR35</accession>
<dbReference type="GO" id="GO:0042781">
    <property type="term" value="F:3'-tRNA processing endoribonuclease activity"/>
    <property type="evidence" value="ECO:0007669"/>
    <property type="project" value="TreeGrafter"/>
</dbReference>
<dbReference type="Pfam" id="PF00825">
    <property type="entry name" value="Ribonuclease_P"/>
    <property type="match status" value="1"/>
</dbReference>
<evidence type="ECO:0000313" key="9">
    <source>
        <dbReference type="EMBL" id="BBB27958.1"/>
    </source>
</evidence>
<sequence>MNEFSYPRQLRLLTGGDFKQVFSRASIKVSDKHLLILACPNTLDHPRIGFVFSKKNIRLAVNRNRVRRIIRESYRLNQYSLPNVDIVILARKGLGDLENEEIQSLISRSWTRLIKRAKDKAKPKSSSHK</sequence>
<evidence type="ECO:0000256" key="7">
    <source>
        <dbReference type="HAMAP-Rule" id="MF_00227"/>
    </source>
</evidence>
<comment type="subunit">
    <text evidence="7">Consists of a catalytic RNA component (M1 or rnpB) and a protein subunit.</text>
</comment>
<evidence type="ECO:0000313" key="10">
    <source>
        <dbReference type="Proteomes" id="UP000595663"/>
    </source>
</evidence>
<dbReference type="InterPro" id="IPR020539">
    <property type="entry name" value="RNase_P_CS"/>
</dbReference>
<keyword evidence="4 7" id="KW-0255">Endonuclease</keyword>
<dbReference type="InterPro" id="IPR014721">
    <property type="entry name" value="Ribsml_uS5_D2-typ_fold_subgr"/>
</dbReference>
<evidence type="ECO:0000256" key="4">
    <source>
        <dbReference type="ARBA" id="ARBA00022759"/>
    </source>
</evidence>
<protein>
    <recommendedName>
        <fullName evidence="7 8">Ribonuclease P protein component</fullName>
        <shortName evidence="7">RNase P protein</shortName>
        <shortName evidence="7">RNaseP protein</shortName>
        <ecNumber evidence="7 8">3.1.26.5</ecNumber>
    </recommendedName>
    <alternativeName>
        <fullName evidence="7">Protein C5</fullName>
    </alternativeName>
</protein>
<comment type="catalytic activity">
    <reaction evidence="7">
        <text>Endonucleolytic cleavage of RNA, removing 5'-extranucleotides from tRNA precursor.</text>
        <dbReference type="EC" id="3.1.26.5"/>
    </reaction>
</comment>
<dbReference type="NCBIfam" id="TIGR00188">
    <property type="entry name" value="rnpA"/>
    <property type="match status" value="1"/>
</dbReference>
<gene>
    <name evidence="7 9" type="primary">rnpA</name>
    <name evidence="9" type="ORF">AMJAP_3373</name>
</gene>
<dbReference type="Gene3D" id="3.30.230.10">
    <property type="match status" value="1"/>
</dbReference>
<evidence type="ECO:0000256" key="6">
    <source>
        <dbReference type="ARBA" id="ARBA00022884"/>
    </source>
</evidence>
<keyword evidence="6 7" id="KW-0694">RNA-binding</keyword>
<dbReference type="InterPro" id="IPR020568">
    <property type="entry name" value="Ribosomal_Su5_D2-typ_SF"/>
</dbReference>
<dbReference type="OrthoDB" id="9796422at2"/>